<feature type="region of interest" description="Disordered" evidence="2">
    <location>
        <begin position="96"/>
        <end position="131"/>
    </location>
</feature>
<evidence type="ECO:0008006" key="5">
    <source>
        <dbReference type="Google" id="ProtNLM"/>
    </source>
</evidence>
<keyword evidence="4" id="KW-1185">Reference proteome</keyword>
<evidence type="ECO:0000313" key="4">
    <source>
        <dbReference type="Proteomes" id="UP000037507"/>
    </source>
</evidence>
<dbReference type="STRING" id="1293045.H663_14790"/>
<feature type="compositionally biased region" description="Basic and acidic residues" evidence="2">
    <location>
        <begin position="109"/>
        <end position="131"/>
    </location>
</feature>
<sequence>MRIAQLSAKKDGFGRLFFACFDHPERMNKAPTMKPSTLTRFDPMRAMAVAVGGLCVAWGVQAQQSVYRCGQEYTNAPRDKSRCQLLQAQAVTVIEGTRPSLGGTGSAPAEDRTKTEPAKAESSTQKDRDAQARTIVATELEKTQQQHAQMLQEYKQGATVLWSSESREQAKHKERMAVLKAAIERAERDMESLQRELARRPAPTHP</sequence>
<feature type="coiled-coil region" evidence="1">
    <location>
        <begin position="169"/>
        <end position="196"/>
    </location>
</feature>
<dbReference type="Proteomes" id="UP000037507">
    <property type="component" value="Unassembled WGS sequence"/>
</dbReference>
<organism evidence="3 4">
    <name type="scientific">Limnohabitans planktonicus II-D5</name>
    <dbReference type="NCBI Taxonomy" id="1293045"/>
    <lineage>
        <taxon>Bacteria</taxon>
        <taxon>Pseudomonadati</taxon>
        <taxon>Pseudomonadota</taxon>
        <taxon>Betaproteobacteria</taxon>
        <taxon>Burkholderiales</taxon>
        <taxon>Comamonadaceae</taxon>
        <taxon>Limnohabitans</taxon>
    </lineage>
</organism>
<protein>
    <recommendedName>
        <fullName evidence="5">DUF4124 domain-containing protein</fullName>
    </recommendedName>
</protein>
<keyword evidence="1" id="KW-0175">Coiled coil</keyword>
<proteinExistence type="predicted"/>
<evidence type="ECO:0000256" key="1">
    <source>
        <dbReference type="SAM" id="Coils"/>
    </source>
</evidence>
<accession>A0A2T7U8N7</accession>
<evidence type="ECO:0000256" key="2">
    <source>
        <dbReference type="SAM" id="MobiDB-lite"/>
    </source>
</evidence>
<dbReference type="AlphaFoldDB" id="A0A2T7U8N7"/>
<gene>
    <name evidence="3" type="ORF">H663_019590</name>
</gene>
<evidence type="ECO:0000313" key="3">
    <source>
        <dbReference type="EMBL" id="PVE41001.1"/>
    </source>
</evidence>
<dbReference type="EMBL" id="LFYT02000046">
    <property type="protein sequence ID" value="PVE41001.1"/>
    <property type="molecule type" value="Genomic_DNA"/>
</dbReference>
<comment type="caution">
    <text evidence="3">The sequence shown here is derived from an EMBL/GenBank/DDBJ whole genome shotgun (WGS) entry which is preliminary data.</text>
</comment>
<reference evidence="3" key="1">
    <citation type="submission" date="2017-04" db="EMBL/GenBank/DDBJ databases">
        <title>Unexpected and diverse lifestyles within the genus Limnohabitans.</title>
        <authorList>
            <person name="Kasalicky V."/>
            <person name="Mehrshad M."/>
            <person name="Andrei S.-A."/>
            <person name="Salcher M."/>
            <person name="Kratochvilova H."/>
            <person name="Simek K."/>
            <person name="Ghai R."/>
        </authorList>
    </citation>
    <scope>NUCLEOTIDE SEQUENCE [LARGE SCALE GENOMIC DNA]</scope>
    <source>
        <strain evidence="3">II-D5</strain>
    </source>
</reference>
<name>A0A2T7U8N7_9BURK</name>